<organism evidence="6 7">
    <name type="scientific">Dielma fastidiosa</name>
    <dbReference type="NCBI Taxonomy" id="1034346"/>
    <lineage>
        <taxon>Bacteria</taxon>
        <taxon>Bacillati</taxon>
        <taxon>Bacillota</taxon>
        <taxon>Erysipelotrichia</taxon>
        <taxon>Erysipelotrichales</taxon>
        <taxon>Erysipelotrichaceae</taxon>
        <taxon>Dielma</taxon>
    </lineage>
</organism>
<gene>
    <name evidence="6" type="ORF">DES51_101239</name>
    <name evidence="5" type="ORF">MQE39_02200</name>
</gene>
<dbReference type="Gene3D" id="1.10.10.10">
    <property type="entry name" value="Winged helix-like DNA-binding domain superfamily/Winged helix DNA-binding domain"/>
    <property type="match status" value="1"/>
</dbReference>
<dbReference type="InterPro" id="IPR028978">
    <property type="entry name" value="Chorismate_lyase_/UTRA_dom_sf"/>
</dbReference>
<protein>
    <submittedName>
        <fullName evidence="6">GntR family transcriptional regulator</fullName>
    </submittedName>
</protein>
<evidence type="ECO:0000313" key="7">
    <source>
        <dbReference type="Proteomes" id="UP000247612"/>
    </source>
</evidence>
<dbReference type="EMBL" id="QJKH01000001">
    <property type="protein sequence ID" value="PXX81628.1"/>
    <property type="molecule type" value="Genomic_DNA"/>
</dbReference>
<dbReference type="GO" id="GO:0003700">
    <property type="term" value="F:DNA-binding transcription factor activity"/>
    <property type="evidence" value="ECO:0007669"/>
    <property type="project" value="InterPro"/>
</dbReference>
<dbReference type="STRING" id="1034346.GCA_000313565_00236"/>
<evidence type="ECO:0000256" key="1">
    <source>
        <dbReference type="ARBA" id="ARBA00023015"/>
    </source>
</evidence>
<dbReference type="SMART" id="SM00345">
    <property type="entry name" value="HTH_GNTR"/>
    <property type="match status" value="1"/>
</dbReference>
<dbReference type="InterPro" id="IPR050679">
    <property type="entry name" value="Bact_HTH_transcr_reg"/>
</dbReference>
<feature type="domain" description="HTH gntR-type" evidence="4">
    <location>
        <begin position="3"/>
        <end position="69"/>
    </location>
</feature>
<dbReference type="Pfam" id="PF07702">
    <property type="entry name" value="UTRA"/>
    <property type="match status" value="1"/>
</dbReference>
<dbReference type="InterPro" id="IPR036390">
    <property type="entry name" value="WH_DNA-bd_sf"/>
</dbReference>
<dbReference type="PANTHER" id="PTHR44846">
    <property type="entry name" value="MANNOSYL-D-GLYCERATE TRANSPORT/METABOLISM SYSTEM REPRESSOR MNGR-RELATED"/>
    <property type="match status" value="1"/>
</dbReference>
<dbReference type="Proteomes" id="UP000247612">
    <property type="component" value="Unassembled WGS sequence"/>
</dbReference>
<keyword evidence="1" id="KW-0805">Transcription regulation</keyword>
<dbReference type="Proteomes" id="UP001276902">
    <property type="component" value="Unassembled WGS sequence"/>
</dbReference>
<dbReference type="SMART" id="SM00866">
    <property type="entry name" value="UTRA"/>
    <property type="match status" value="1"/>
</dbReference>
<dbReference type="SUPFAM" id="SSF64288">
    <property type="entry name" value="Chorismate lyase-like"/>
    <property type="match status" value="1"/>
</dbReference>
<reference evidence="5" key="2">
    <citation type="submission" date="2022-03" db="EMBL/GenBank/DDBJ databases">
        <title>First case of bacteraemia caused by Dielma fastidiosa in a patient hospitalised with diverticulitis.</title>
        <authorList>
            <person name="Forman-Ankjaer B."/>
            <person name="Hvid-Jensen F."/>
            <person name="Kobel C.M."/>
            <person name="Greve T."/>
        </authorList>
    </citation>
    <scope>NUCLEOTIDE SEQUENCE</scope>
    <source>
        <strain evidence="5">AUH_DF_2021</strain>
    </source>
</reference>
<dbReference type="Gene3D" id="3.40.1410.10">
    <property type="entry name" value="Chorismate lyase-like"/>
    <property type="match status" value="1"/>
</dbReference>
<dbReference type="EMBL" id="JALDAW010000008">
    <property type="protein sequence ID" value="MDY5166937.1"/>
    <property type="molecule type" value="Genomic_DNA"/>
</dbReference>
<dbReference type="GO" id="GO:0045892">
    <property type="term" value="P:negative regulation of DNA-templated transcription"/>
    <property type="evidence" value="ECO:0007669"/>
    <property type="project" value="TreeGrafter"/>
</dbReference>
<dbReference type="GO" id="GO:0003677">
    <property type="term" value="F:DNA binding"/>
    <property type="evidence" value="ECO:0007669"/>
    <property type="project" value="UniProtKB-KW"/>
</dbReference>
<dbReference type="PANTHER" id="PTHR44846:SF1">
    <property type="entry name" value="MANNOSYL-D-GLYCERATE TRANSPORT_METABOLISM SYSTEM REPRESSOR MNGR-RELATED"/>
    <property type="match status" value="1"/>
</dbReference>
<dbReference type="Pfam" id="PF00392">
    <property type="entry name" value="GntR"/>
    <property type="match status" value="1"/>
</dbReference>
<dbReference type="OrthoDB" id="457376at2"/>
<dbReference type="AlphaFoldDB" id="A0A2V2F9D8"/>
<proteinExistence type="predicted"/>
<keyword evidence="2" id="KW-0238">DNA-binding</keyword>
<evidence type="ECO:0000256" key="3">
    <source>
        <dbReference type="ARBA" id="ARBA00023163"/>
    </source>
</evidence>
<dbReference type="SUPFAM" id="SSF46785">
    <property type="entry name" value="Winged helix' DNA-binding domain"/>
    <property type="match status" value="1"/>
</dbReference>
<dbReference type="PROSITE" id="PS50949">
    <property type="entry name" value="HTH_GNTR"/>
    <property type="match status" value="1"/>
</dbReference>
<sequence length="223" mass="25713">MAAPIYLQIKDQMIEEIQQLSANAPILSERDLAVKYNASRMTVRKAVNELVDEGYLYRDSNKGTFVADERLHKRNTSVDPFAEERPIKYKILYFDIKATSSKDVQDRLFISSEESVLRIVRVAMFEERPQSIEEIYFPRLSIPDEDLGNFKKLLDFNSYIAHGSLSQTFVPIIVPPQYAHLLKLKINTPIILVENVITSKNGKPLLYMKVFNNPNEKVIEMTL</sequence>
<comment type="caution">
    <text evidence="6">The sequence shown here is derived from an EMBL/GenBank/DDBJ whole genome shotgun (WGS) entry which is preliminary data.</text>
</comment>
<evidence type="ECO:0000313" key="5">
    <source>
        <dbReference type="EMBL" id="MDY5166937.1"/>
    </source>
</evidence>
<reference evidence="6 7" key="1">
    <citation type="submission" date="2018-05" db="EMBL/GenBank/DDBJ databases">
        <title>Genomic Encyclopedia of Type Strains, Phase IV (KMG-IV): sequencing the most valuable type-strain genomes for metagenomic binning, comparative biology and taxonomic classification.</title>
        <authorList>
            <person name="Goeker M."/>
        </authorList>
    </citation>
    <scope>NUCLEOTIDE SEQUENCE [LARGE SCALE GENOMIC DNA]</scope>
    <source>
        <strain evidence="6 7">JC118</strain>
    </source>
</reference>
<dbReference type="InterPro" id="IPR011663">
    <property type="entry name" value="UTRA"/>
</dbReference>
<name>A0A2V2F9D8_9FIRM</name>
<evidence type="ECO:0000313" key="6">
    <source>
        <dbReference type="EMBL" id="PXX81628.1"/>
    </source>
</evidence>
<dbReference type="GeneID" id="94441644"/>
<keyword evidence="3" id="KW-0804">Transcription</keyword>
<dbReference type="InterPro" id="IPR036388">
    <property type="entry name" value="WH-like_DNA-bd_sf"/>
</dbReference>
<dbReference type="PRINTS" id="PR00035">
    <property type="entry name" value="HTHGNTR"/>
</dbReference>
<keyword evidence="7" id="KW-1185">Reference proteome</keyword>
<accession>A0A2V2F9D8</accession>
<evidence type="ECO:0000256" key="2">
    <source>
        <dbReference type="ARBA" id="ARBA00023125"/>
    </source>
</evidence>
<dbReference type="InterPro" id="IPR000524">
    <property type="entry name" value="Tscrpt_reg_HTH_GntR"/>
</dbReference>
<dbReference type="CDD" id="cd07377">
    <property type="entry name" value="WHTH_GntR"/>
    <property type="match status" value="1"/>
</dbReference>
<dbReference type="RefSeq" id="WP_022936543.1">
    <property type="nucleotide sequence ID" value="NZ_BAABZA010000001.1"/>
</dbReference>
<evidence type="ECO:0000259" key="4">
    <source>
        <dbReference type="PROSITE" id="PS50949"/>
    </source>
</evidence>